<dbReference type="GO" id="GO:0005815">
    <property type="term" value="C:microtubule organizing center"/>
    <property type="evidence" value="ECO:0007669"/>
    <property type="project" value="TreeGrafter"/>
</dbReference>
<proteinExistence type="inferred from homology"/>
<dbReference type="PANTHER" id="PTHR18947:SF39">
    <property type="entry name" value="PROTEIN HOOK"/>
    <property type="match status" value="1"/>
</dbReference>
<dbReference type="GO" id="GO:0005874">
    <property type="term" value="C:microtubule"/>
    <property type="evidence" value="ECO:0007669"/>
    <property type="project" value="UniProtKB-KW"/>
</dbReference>
<dbReference type="Pfam" id="PF05622">
    <property type="entry name" value="HOOK"/>
    <property type="match status" value="2"/>
</dbReference>
<dbReference type="SUPFAM" id="SSF116907">
    <property type="entry name" value="Hook domain"/>
    <property type="match status" value="1"/>
</dbReference>
<dbReference type="InterPro" id="IPR043936">
    <property type="entry name" value="HOOK_N"/>
</dbReference>
<dbReference type="GO" id="GO:0005768">
    <property type="term" value="C:endosome"/>
    <property type="evidence" value="ECO:0007669"/>
    <property type="project" value="UniProtKB-SubCell"/>
</dbReference>
<evidence type="ECO:0000256" key="10">
    <source>
        <dbReference type="ARBA" id="ARBA00023054"/>
    </source>
</evidence>
<reference evidence="15" key="2">
    <citation type="submission" date="2020-01" db="EMBL/GenBank/DDBJ databases">
        <authorList>
            <person name="Korhonen P.K.K."/>
            <person name="Guangxu M.G."/>
            <person name="Wang T.W."/>
            <person name="Stroehlein A.J.S."/>
            <person name="Young N.D."/>
            <person name="Ang C.-S.A."/>
            <person name="Fernando D.W.F."/>
            <person name="Lu H.L."/>
            <person name="Taylor S.T."/>
            <person name="Ehtesham M.E.M."/>
            <person name="Najaraj S.H.N."/>
            <person name="Harsha G.H.G."/>
            <person name="Madugundu A.M."/>
            <person name="Renuse S.R."/>
            <person name="Holt D.H."/>
            <person name="Pandey A.P."/>
            <person name="Papenfuss A.P."/>
            <person name="Gasser R.B.G."/>
            <person name="Fischer K.F."/>
        </authorList>
    </citation>
    <scope>NUCLEOTIDE SEQUENCE</scope>
    <source>
        <strain evidence="15">SSS_KF_BRIS2020</strain>
    </source>
</reference>
<dbReference type="EMBL" id="WVUK01000056">
    <property type="protein sequence ID" value="KAF7492949.1"/>
    <property type="molecule type" value="Genomic_DNA"/>
</dbReference>
<reference evidence="16" key="3">
    <citation type="submission" date="2022-06" db="UniProtKB">
        <authorList>
            <consortium name="EnsemblMetazoa"/>
        </authorList>
    </citation>
    <scope>IDENTIFICATION</scope>
</reference>
<dbReference type="InterPro" id="IPR001715">
    <property type="entry name" value="CH_dom"/>
</dbReference>
<sequence length="742" mass="87027">MDLTDCLFQWIKTFDLKVSCEKPEDLCDGVAITNALVQIAPQYFSSTSILSKIEKNCVQNWFLRVSNLRQTYLGIVDYYEEVLDRHIPEKLQPNLEAIARDYDRKNLGKLLQLILGAAINCVNKEKHIEIMTRLSLEIKQGLKIAIDELEYFDENTNNGNDIASSLQFVSNISTNHQTRSDEDFNKLQAELSMVHTLKEKAIEKCSELESTIARLEDEKKNLKFENEKLAEKLTKILHQNDKNSHRFDSFENENLFQKLNNQLNCLQSDLAQMEEQKEDYKINLEIKEKEYQKLLLQVDELQAKLNKFKNDRDELDQLKYLNEEIIKYKSINEVQKKKLEEFQECRKQMKTIEDRNSALIKQICELEEDKKSLSIYKSQLESIKKIRDELRAKLNAETFRADKSEDELKRLYQKFSEMQQENEKMNSELSNLKTEMTNLNKIDPFSAASIDMDLAADHQVQSNNNANSESNNVANLYMTNLSKSQIDLNEKLIRLDYENRKLKESNDERVKLLESQLEDERNQMSKLEIDNRSNRQRIIELEAELKELNQLRKQRLLNSTFSQNSIQEKNINVEELQADIVNLRNLLEKKNQELAEREERQRKHLDKAKETIDRLESHMNNAKISHSLPDTSKVQNDDVCYWRNLCHQKDLKIESLRKQFDQANTFRDLEERLMSIGFHNLSYNLQRKSAEERMYSGNFTGTQTQSSSSNTKTSAKNPAFLSKHHQTNSRSFVVHQSSDAKE</sequence>
<reference evidence="17" key="1">
    <citation type="journal article" date="2020" name="PLoS Negl. Trop. Dis.">
        <title>High-quality nuclear genome for Sarcoptes scabiei-A critical resource for a neglected parasite.</title>
        <authorList>
            <person name="Korhonen P.K."/>
            <person name="Gasser R.B."/>
            <person name="Ma G."/>
            <person name="Wang T."/>
            <person name="Stroehlein A.J."/>
            <person name="Young N.D."/>
            <person name="Ang C.S."/>
            <person name="Fernando D.D."/>
            <person name="Lu H.C."/>
            <person name="Taylor S."/>
            <person name="Reynolds S.L."/>
            <person name="Mofiz E."/>
            <person name="Najaraj S.H."/>
            <person name="Gowda H."/>
            <person name="Madugundu A."/>
            <person name="Renuse S."/>
            <person name="Holt D."/>
            <person name="Pandey A."/>
            <person name="Papenfuss A.T."/>
            <person name="Fischer K."/>
        </authorList>
    </citation>
    <scope>NUCLEOTIDE SEQUENCE [LARGE SCALE GENOMIC DNA]</scope>
</reference>
<dbReference type="AlphaFoldDB" id="A0A834RAP6"/>
<keyword evidence="6" id="KW-0963">Cytoplasm</keyword>
<keyword evidence="10 12" id="KW-0175">Coiled coil</keyword>
<feature type="coiled-coil region" evidence="12">
    <location>
        <begin position="503"/>
        <end position="625"/>
    </location>
</feature>
<evidence type="ECO:0000256" key="11">
    <source>
        <dbReference type="ARBA" id="ARBA00023212"/>
    </source>
</evidence>
<evidence type="ECO:0000313" key="17">
    <source>
        <dbReference type="Proteomes" id="UP000070412"/>
    </source>
</evidence>
<dbReference type="FunFam" id="1.10.418.10:FF:000024">
    <property type="entry name" value="Hook homolog 3 (Drosophila)"/>
    <property type="match status" value="1"/>
</dbReference>
<feature type="coiled-coil region" evidence="12">
    <location>
        <begin position="342"/>
        <end position="442"/>
    </location>
</feature>
<name>A0A834RAP6_SARSC</name>
<evidence type="ECO:0000256" key="7">
    <source>
        <dbReference type="ARBA" id="ARBA00022583"/>
    </source>
</evidence>
<dbReference type="GO" id="GO:0008017">
    <property type="term" value="F:microtubule binding"/>
    <property type="evidence" value="ECO:0007669"/>
    <property type="project" value="InterPro"/>
</dbReference>
<evidence type="ECO:0000256" key="2">
    <source>
        <dbReference type="ARBA" id="ARBA00004245"/>
    </source>
</evidence>
<evidence type="ECO:0000256" key="3">
    <source>
        <dbReference type="ARBA" id="ARBA00006946"/>
    </source>
</evidence>
<gene>
    <name evidence="15" type="ORF">SSS_7297</name>
</gene>
<keyword evidence="9" id="KW-0967">Endosome</keyword>
<keyword evidence="11" id="KW-0206">Cytoskeleton</keyword>
<dbReference type="GO" id="GO:0030705">
    <property type="term" value="P:cytoskeleton-dependent intracellular transport"/>
    <property type="evidence" value="ECO:0007669"/>
    <property type="project" value="InterPro"/>
</dbReference>
<dbReference type="InterPro" id="IPR036872">
    <property type="entry name" value="CH_dom_sf"/>
</dbReference>
<evidence type="ECO:0000256" key="8">
    <source>
        <dbReference type="ARBA" id="ARBA00022701"/>
    </source>
</evidence>
<evidence type="ECO:0000256" key="12">
    <source>
        <dbReference type="SAM" id="Coils"/>
    </source>
</evidence>
<evidence type="ECO:0000256" key="6">
    <source>
        <dbReference type="ARBA" id="ARBA00022490"/>
    </source>
</evidence>
<dbReference type="OMA" id="DAKYRKC"/>
<dbReference type="Proteomes" id="UP000070412">
    <property type="component" value="Unassembled WGS sequence"/>
</dbReference>
<organism evidence="15">
    <name type="scientific">Sarcoptes scabiei</name>
    <name type="common">Itch mite</name>
    <name type="synonym">Acarus scabiei</name>
    <dbReference type="NCBI Taxonomy" id="52283"/>
    <lineage>
        <taxon>Eukaryota</taxon>
        <taxon>Metazoa</taxon>
        <taxon>Ecdysozoa</taxon>
        <taxon>Arthropoda</taxon>
        <taxon>Chelicerata</taxon>
        <taxon>Arachnida</taxon>
        <taxon>Acari</taxon>
        <taxon>Acariformes</taxon>
        <taxon>Sarcoptiformes</taxon>
        <taxon>Astigmata</taxon>
        <taxon>Psoroptidia</taxon>
        <taxon>Sarcoptoidea</taxon>
        <taxon>Sarcoptidae</taxon>
        <taxon>Sarcoptinae</taxon>
        <taxon>Sarcoptes</taxon>
    </lineage>
</organism>
<dbReference type="CDD" id="cd22222">
    <property type="entry name" value="HkD_Hook"/>
    <property type="match status" value="1"/>
</dbReference>
<evidence type="ECO:0000256" key="4">
    <source>
        <dbReference type="ARBA" id="ARBA00011241"/>
    </source>
</evidence>
<keyword evidence="17" id="KW-1185">Reference proteome</keyword>
<dbReference type="Gene3D" id="1.10.418.10">
    <property type="entry name" value="Calponin-like domain"/>
    <property type="match status" value="1"/>
</dbReference>
<comment type="subunit">
    <text evidence="4">Homodimer. Interacts with microtubules via its N-terminus.</text>
</comment>
<dbReference type="GO" id="GO:0006897">
    <property type="term" value="P:endocytosis"/>
    <property type="evidence" value="ECO:0007669"/>
    <property type="project" value="UniProtKB-KW"/>
</dbReference>
<dbReference type="Pfam" id="PF19047">
    <property type="entry name" value="HOOK_N"/>
    <property type="match status" value="1"/>
</dbReference>
<evidence type="ECO:0000256" key="5">
    <source>
        <dbReference type="ARBA" id="ARBA00018971"/>
    </source>
</evidence>
<dbReference type="PROSITE" id="PS50021">
    <property type="entry name" value="CH"/>
    <property type="match status" value="1"/>
</dbReference>
<feature type="compositionally biased region" description="Low complexity" evidence="13">
    <location>
        <begin position="698"/>
        <end position="714"/>
    </location>
</feature>
<keyword evidence="8" id="KW-0493">Microtubule</keyword>
<evidence type="ECO:0000256" key="9">
    <source>
        <dbReference type="ARBA" id="ARBA00022753"/>
    </source>
</evidence>
<accession>A0A834RAP6</accession>
<comment type="similarity">
    <text evidence="3">Belongs to the hook family.</text>
</comment>
<feature type="domain" description="Calponin-homology (CH)" evidence="14">
    <location>
        <begin position="1"/>
        <end position="118"/>
    </location>
</feature>
<evidence type="ECO:0000256" key="1">
    <source>
        <dbReference type="ARBA" id="ARBA00004177"/>
    </source>
</evidence>
<feature type="coiled-coil region" evidence="12">
    <location>
        <begin position="198"/>
        <end position="318"/>
    </location>
</feature>
<dbReference type="InterPro" id="IPR008636">
    <property type="entry name" value="Hook_C"/>
</dbReference>
<protein>
    <recommendedName>
        <fullName evidence="5">Protein hook</fullName>
    </recommendedName>
</protein>
<comment type="subcellular location">
    <subcellularLocation>
        <location evidence="2">Cytoplasm</location>
        <location evidence="2">Cytoskeleton</location>
    </subcellularLocation>
    <subcellularLocation>
        <location evidence="1">Endosome</location>
    </subcellularLocation>
</comment>
<dbReference type="PANTHER" id="PTHR18947">
    <property type="entry name" value="HOOK PROTEINS"/>
    <property type="match status" value="1"/>
</dbReference>
<feature type="region of interest" description="Disordered" evidence="13">
    <location>
        <begin position="698"/>
        <end position="742"/>
    </location>
</feature>
<evidence type="ECO:0000259" key="14">
    <source>
        <dbReference type="PROSITE" id="PS50021"/>
    </source>
</evidence>
<feature type="compositionally biased region" description="Polar residues" evidence="13">
    <location>
        <begin position="728"/>
        <end position="742"/>
    </location>
</feature>
<keyword evidence="7" id="KW-0254">Endocytosis</keyword>
<dbReference type="OrthoDB" id="49395at2759"/>
<dbReference type="GO" id="GO:0051959">
    <property type="term" value="F:dynein light intermediate chain binding"/>
    <property type="evidence" value="ECO:0007669"/>
    <property type="project" value="TreeGrafter"/>
</dbReference>
<evidence type="ECO:0000256" key="13">
    <source>
        <dbReference type="SAM" id="MobiDB-lite"/>
    </source>
</evidence>
<evidence type="ECO:0000313" key="16">
    <source>
        <dbReference type="EnsemblMetazoa" id="KAF7492949.1"/>
    </source>
</evidence>
<dbReference type="GO" id="GO:0031122">
    <property type="term" value="P:cytoplasmic microtubule organization"/>
    <property type="evidence" value="ECO:0007669"/>
    <property type="project" value="InterPro"/>
</dbReference>
<evidence type="ECO:0000313" key="15">
    <source>
        <dbReference type="EMBL" id="KAF7492949.1"/>
    </source>
</evidence>
<dbReference type="EnsemblMetazoa" id="SSS_7297s_mrna">
    <property type="protein sequence ID" value="KAF7492949.1"/>
    <property type="gene ID" value="SSS_7297"/>
</dbReference>